<dbReference type="GO" id="GO:0016491">
    <property type="term" value="F:oxidoreductase activity"/>
    <property type="evidence" value="ECO:0007669"/>
    <property type="project" value="InterPro"/>
</dbReference>
<gene>
    <name evidence="3" type="ORF">FBQ74_04975</name>
</gene>
<proteinExistence type="predicted"/>
<dbReference type="SUPFAM" id="SSF50129">
    <property type="entry name" value="GroES-like"/>
    <property type="match status" value="1"/>
</dbReference>
<dbReference type="InterPro" id="IPR052711">
    <property type="entry name" value="Zinc_ADH-like"/>
</dbReference>
<feature type="region of interest" description="Disordered" evidence="1">
    <location>
        <begin position="1"/>
        <end position="23"/>
    </location>
</feature>
<dbReference type="InterPro" id="IPR036291">
    <property type="entry name" value="NAD(P)-bd_dom_sf"/>
</dbReference>
<dbReference type="InterPro" id="IPR020843">
    <property type="entry name" value="ER"/>
</dbReference>
<name>A0A5B7YCA6_9ALTE</name>
<evidence type="ECO:0000313" key="3">
    <source>
        <dbReference type="EMBL" id="QCZ92876.1"/>
    </source>
</evidence>
<dbReference type="Pfam" id="PF00107">
    <property type="entry name" value="ADH_zinc_N"/>
    <property type="match status" value="1"/>
</dbReference>
<dbReference type="SMART" id="SM00829">
    <property type="entry name" value="PKS_ER"/>
    <property type="match status" value="1"/>
</dbReference>
<evidence type="ECO:0000256" key="1">
    <source>
        <dbReference type="SAM" id="MobiDB-lite"/>
    </source>
</evidence>
<sequence length="336" mass="35692">MKQVETGNPEQGLDGIKVNEVAPPPEPKANEIMVELHASSLNYHDYGVASGTMKAPEGRVLMSDGAGVVKAVGSDVTTFNEGDHVVSVFFPDWQTGGPTIGDFSRTPGDGIDGYAREFVTVPASWFTRAPANWSHSQAATITTAGMTAWRALVVEGNLKPGDTVLLLGTGGVSIYGLQIAKAMGARVAITSSSDDKLEKAKALGADFTVNYKKDENWGKTVSEWTGGRGVDHVVEVGGPATLGQSIKATRVGGSIVLIGVLTGIGGEVPTALLMRKQIRLTGIIVGSHQHQEEFVSALENMNFTPEIDKSFALEELADAFRYEESGEHFGKIVVEY</sequence>
<dbReference type="Gene3D" id="3.40.50.720">
    <property type="entry name" value="NAD(P)-binding Rossmann-like Domain"/>
    <property type="match status" value="1"/>
</dbReference>
<protein>
    <submittedName>
        <fullName evidence="3">NAD(P)-dependent alcohol dehydrogenase</fullName>
    </submittedName>
</protein>
<reference evidence="3 4" key="1">
    <citation type="submission" date="2019-04" db="EMBL/GenBank/DDBJ databases">
        <title>Salinimonas iocasae sp. nov., a halophilic bacterium isolated from the outer tube casing of tubeworms in Okinawa Trough.</title>
        <authorList>
            <person name="Zhang H."/>
            <person name="Wang H."/>
            <person name="Li C."/>
        </authorList>
    </citation>
    <scope>NUCLEOTIDE SEQUENCE [LARGE SCALE GENOMIC DNA]</scope>
    <source>
        <strain evidence="3 4">KX18D6</strain>
    </source>
</reference>
<dbReference type="AlphaFoldDB" id="A0A5B7YCA6"/>
<evidence type="ECO:0000259" key="2">
    <source>
        <dbReference type="SMART" id="SM00829"/>
    </source>
</evidence>
<dbReference type="EMBL" id="CP039852">
    <property type="protein sequence ID" value="QCZ92876.1"/>
    <property type="molecule type" value="Genomic_DNA"/>
</dbReference>
<dbReference type="PANTHER" id="PTHR45033">
    <property type="match status" value="1"/>
</dbReference>
<organism evidence="3 4">
    <name type="scientific">Salinimonas iocasae</name>
    <dbReference type="NCBI Taxonomy" id="2572577"/>
    <lineage>
        <taxon>Bacteria</taxon>
        <taxon>Pseudomonadati</taxon>
        <taxon>Pseudomonadota</taxon>
        <taxon>Gammaproteobacteria</taxon>
        <taxon>Alteromonadales</taxon>
        <taxon>Alteromonadaceae</taxon>
        <taxon>Alteromonas/Salinimonas group</taxon>
        <taxon>Salinimonas</taxon>
    </lineage>
</organism>
<dbReference type="Gene3D" id="3.90.180.10">
    <property type="entry name" value="Medium-chain alcohol dehydrogenases, catalytic domain"/>
    <property type="match status" value="1"/>
</dbReference>
<feature type="domain" description="Enoyl reductase (ER)" evidence="2">
    <location>
        <begin position="12"/>
        <end position="334"/>
    </location>
</feature>
<dbReference type="OrthoDB" id="9787435at2"/>
<dbReference type="KEGG" id="salk:FBQ74_04975"/>
<dbReference type="SUPFAM" id="SSF51735">
    <property type="entry name" value="NAD(P)-binding Rossmann-fold domains"/>
    <property type="match status" value="1"/>
</dbReference>
<dbReference type="PANTHER" id="PTHR45033:SF2">
    <property type="entry name" value="ZINC-TYPE ALCOHOL DEHYDROGENASE-LIKE PROTEIN C1773.06C"/>
    <property type="match status" value="1"/>
</dbReference>
<keyword evidence="4" id="KW-1185">Reference proteome</keyword>
<dbReference type="InterPro" id="IPR011032">
    <property type="entry name" value="GroES-like_sf"/>
</dbReference>
<dbReference type="InterPro" id="IPR013154">
    <property type="entry name" value="ADH-like_N"/>
</dbReference>
<dbReference type="Proteomes" id="UP000304912">
    <property type="component" value="Chromosome"/>
</dbReference>
<accession>A0A5B7YCA6</accession>
<evidence type="ECO:0000313" key="4">
    <source>
        <dbReference type="Proteomes" id="UP000304912"/>
    </source>
</evidence>
<dbReference type="RefSeq" id="WP_139755625.1">
    <property type="nucleotide sequence ID" value="NZ_CP039852.1"/>
</dbReference>
<dbReference type="Pfam" id="PF08240">
    <property type="entry name" value="ADH_N"/>
    <property type="match status" value="1"/>
</dbReference>
<dbReference type="InterPro" id="IPR013149">
    <property type="entry name" value="ADH-like_C"/>
</dbReference>
<dbReference type="CDD" id="cd08276">
    <property type="entry name" value="MDR7"/>
    <property type="match status" value="1"/>
</dbReference>